<accession>A0AAV9XM68</accession>
<proteinExistence type="predicted"/>
<organism evidence="1 2">
    <name type="scientific">Orbilia ellipsospora</name>
    <dbReference type="NCBI Taxonomy" id="2528407"/>
    <lineage>
        <taxon>Eukaryota</taxon>
        <taxon>Fungi</taxon>
        <taxon>Dikarya</taxon>
        <taxon>Ascomycota</taxon>
        <taxon>Pezizomycotina</taxon>
        <taxon>Orbiliomycetes</taxon>
        <taxon>Orbiliales</taxon>
        <taxon>Orbiliaceae</taxon>
        <taxon>Orbilia</taxon>
    </lineage>
</organism>
<evidence type="ECO:0000313" key="2">
    <source>
        <dbReference type="Proteomes" id="UP001365542"/>
    </source>
</evidence>
<reference evidence="1 2" key="1">
    <citation type="submission" date="2019-10" db="EMBL/GenBank/DDBJ databases">
        <authorList>
            <person name="Palmer J.M."/>
        </authorList>
    </citation>
    <scope>NUCLEOTIDE SEQUENCE [LARGE SCALE GENOMIC DNA]</scope>
    <source>
        <strain evidence="1 2">TWF694</strain>
    </source>
</reference>
<keyword evidence="2" id="KW-1185">Reference proteome</keyword>
<evidence type="ECO:0000313" key="1">
    <source>
        <dbReference type="EMBL" id="KAK6542309.1"/>
    </source>
</evidence>
<dbReference type="AlphaFoldDB" id="A0AAV9XM68"/>
<dbReference type="Proteomes" id="UP001365542">
    <property type="component" value="Unassembled WGS sequence"/>
</dbReference>
<sequence length="305" mass="33963">MAEEEYTFGIQLNTELQEVGFHSKNDGDEIQRADIVDDICKGLLIQARIDRIIHGKETEDGNPATLIVFGFRFHGLGQRRRLQSAVIEILFRDLEKRRGYDPEVIALWPNGEFTLSQTSVSIQNTQSIEAGVEAGAMGAAGTLAVKLEQQESYEMSDKSVVVGSIILDKEVRNYGPKNAVRLTLEENRANKTGVITDLRAAVLLRRHHDDIFEGFVKVKATGSFSYNTFRGLRDLVRMNPDNDPVRFQPNKQYLRQASLSDPIEMRLAADIDDQNLSKVRLGELGAVLGTTVVTTVIDKTDGKDG</sequence>
<comment type="caution">
    <text evidence="1">The sequence shown here is derived from an EMBL/GenBank/DDBJ whole genome shotgun (WGS) entry which is preliminary data.</text>
</comment>
<name>A0AAV9XM68_9PEZI</name>
<dbReference type="EMBL" id="JAVHJO010000002">
    <property type="protein sequence ID" value="KAK6542309.1"/>
    <property type="molecule type" value="Genomic_DNA"/>
</dbReference>
<protein>
    <submittedName>
        <fullName evidence="1">Uncharacterized protein</fullName>
    </submittedName>
</protein>
<gene>
    <name evidence="1" type="ORF">TWF694_006269</name>
</gene>